<sequence length="93" mass="11030">MMNINDLTKNHKHNLVEVWPCLAHSRRVGIGLVRCGLEQRGSVSSLALPWLRGWLLTIMMVLSTYAHKARYNWMVIWDLCLYAFLFCYYFFFV</sequence>
<keyword evidence="3" id="KW-1185">Reference proteome</keyword>
<dbReference type="AlphaFoldDB" id="A0A9P9FRM0"/>
<feature type="transmembrane region" description="Helical" evidence="1">
    <location>
        <begin position="73"/>
        <end position="91"/>
    </location>
</feature>
<gene>
    <name evidence="2" type="ORF">EDB81DRAFT_168234</name>
</gene>
<feature type="transmembrane region" description="Helical" evidence="1">
    <location>
        <begin position="47"/>
        <end position="66"/>
    </location>
</feature>
<keyword evidence="1" id="KW-0472">Membrane</keyword>
<evidence type="ECO:0000256" key="1">
    <source>
        <dbReference type="SAM" id="Phobius"/>
    </source>
</evidence>
<dbReference type="Proteomes" id="UP000738349">
    <property type="component" value="Unassembled WGS sequence"/>
</dbReference>
<evidence type="ECO:0000313" key="3">
    <source>
        <dbReference type="Proteomes" id="UP000738349"/>
    </source>
</evidence>
<reference evidence="2" key="1">
    <citation type="journal article" date="2021" name="Nat. Commun.">
        <title>Genetic determinants of endophytism in the Arabidopsis root mycobiome.</title>
        <authorList>
            <person name="Mesny F."/>
            <person name="Miyauchi S."/>
            <person name="Thiergart T."/>
            <person name="Pickel B."/>
            <person name="Atanasova L."/>
            <person name="Karlsson M."/>
            <person name="Huettel B."/>
            <person name="Barry K.W."/>
            <person name="Haridas S."/>
            <person name="Chen C."/>
            <person name="Bauer D."/>
            <person name="Andreopoulos W."/>
            <person name="Pangilinan J."/>
            <person name="LaButti K."/>
            <person name="Riley R."/>
            <person name="Lipzen A."/>
            <person name="Clum A."/>
            <person name="Drula E."/>
            <person name="Henrissat B."/>
            <person name="Kohler A."/>
            <person name="Grigoriev I.V."/>
            <person name="Martin F.M."/>
            <person name="Hacquard S."/>
        </authorList>
    </citation>
    <scope>NUCLEOTIDE SEQUENCE</scope>
    <source>
        <strain evidence="2">MPI-CAGE-AT-0147</strain>
    </source>
</reference>
<evidence type="ECO:0000313" key="2">
    <source>
        <dbReference type="EMBL" id="KAH7170518.1"/>
    </source>
</evidence>
<accession>A0A9P9FRM0</accession>
<comment type="caution">
    <text evidence="2">The sequence shown here is derived from an EMBL/GenBank/DDBJ whole genome shotgun (WGS) entry which is preliminary data.</text>
</comment>
<name>A0A9P9FRM0_9HYPO</name>
<organism evidence="2 3">
    <name type="scientific">Dactylonectria macrodidyma</name>
    <dbReference type="NCBI Taxonomy" id="307937"/>
    <lineage>
        <taxon>Eukaryota</taxon>
        <taxon>Fungi</taxon>
        <taxon>Dikarya</taxon>
        <taxon>Ascomycota</taxon>
        <taxon>Pezizomycotina</taxon>
        <taxon>Sordariomycetes</taxon>
        <taxon>Hypocreomycetidae</taxon>
        <taxon>Hypocreales</taxon>
        <taxon>Nectriaceae</taxon>
        <taxon>Dactylonectria</taxon>
    </lineage>
</organism>
<protein>
    <submittedName>
        <fullName evidence="2">Uncharacterized protein</fullName>
    </submittedName>
</protein>
<keyword evidence="1" id="KW-1133">Transmembrane helix</keyword>
<keyword evidence="1" id="KW-0812">Transmembrane</keyword>
<proteinExistence type="predicted"/>
<dbReference type="EMBL" id="JAGMUV010000002">
    <property type="protein sequence ID" value="KAH7170518.1"/>
    <property type="molecule type" value="Genomic_DNA"/>
</dbReference>